<dbReference type="AlphaFoldDB" id="A0A8X6NM46"/>
<organism evidence="2 3">
    <name type="scientific">Nephila pilipes</name>
    <name type="common">Giant wood spider</name>
    <name type="synonym">Nephila maculata</name>
    <dbReference type="NCBI Taxonomy" id="299642"/>
    <lineage>
        <taxon>Eukaryota</taxon>
        <taxon>Metazoa</taxon>
        <taxon>Ecdysozoa</taxon>
        <taxon>Arthropoda</taxon>
        <taxon>Chelicerata</taxon>
        <taxon>Arachnida</taxon>
        <taxon>Araneae</taxon>
        <taxon>Araneomorphae</taxon>
        <taxon>Entelegynae</taxon>
        <taxon>Araneoidea</taxon>
        <taxon>Nephilidae</taxon>
        <taxon>Nephila</taxon>
    </lineage>
</organism>
<feature type="compositionally biased region" description="Basic and acidic residues" evidence="1">
    <location>
        <begin position="104"/>
        <end position="121"/>
    </location>
</feature>
<gene>
    <name evidence="2" type="ORF">NPIL_58301</name>
</gene>
<accession>A0A8X6NM46</accession>
<evidence type="ECO:0000313" key="2">
    <source>
        <dbReference type="EMBL" id="GFT20252.1"/>
    </source>
</evidence>
<dbReference type="EMBL" id="BMAW01059244">
    <property type="protein sequence ID" value="GFT20252.1"/>
    <property type="molecule type" value="Genomic_DNA"/>
</dbReference>
<evidence type="ECO:0000256" key="1">
    <source>
        <dbReference type="SAM" id="MobiDB-lite"/>
    </source>
</evidence>
<evidence type="ECO:0000313" key="3">
    <source>
        <dbReference type="Proteomes" id="UP000887013"/>
    </source>
</evidence>
<feature type="region of interest" description="Disordered" evidence="1">
    <location>
        <begin position="96"/>
        <end position="133"/>
    </location>
</feature>
<protein>
    <submittedName>
        <fullName evidence="2">Uncharacterized protein</fullName>
    </submittedName>
</protein>
<reference evidence="2" key="1">
    <citation type="submission" date="2020-08" db="EMBL/GenBank/DDBJ databases">
        <title>Multicomponent nature underlies the extraordinary mechanical properties of spider dragline silk.</title>
        <authorList>
            <person name="Kono N."/>
            <person name="Nakamura H."/>
            <person name="Mori M."/>
            <person name="Yoshida Y."/>
            <person name="Ohtoshi R."/>
            <person name="Malay A.D."/>
            <person name="Moran D.A.P."/>
            <person name="Tomita M."/>
            <person name="Numata K."/>
            <person name="Arakawa K."/>
        </authorList>
    </citation>
    <scope>NUCLEOTIDE SEQUENCE</scope>
</reference>
<keyword evidence="3" id="KW-1185">Reference proteome</keyword>
<name>A0A8X6NM46_NEPPI</name>
<feature type="compositionally biased region" description="Basic residues" evidence="1">
    <location>
        <begin position="122"/>
        <end position="133"/>
    </location>
</feature>
<dbReference type="Proteomes" id="UP000887013">
    <property type="component" value="Unassembled WGS sequence"/>
</dbReference>
<comment type="caution">
    <text evidence="2">The sequence shown here is derived from an EMBL/GenBank/DDBJ whole genome shotgun (WGS) entry which is preliminary data.</text>
</comment>
<proteinExistence type="predicted"/>
<sequence>MQNRIKNPPLLFPLELSDKLQNIHRLLIIQYLSFSRLVNQVAGSRADEEPEDTFSAVLKRLNELALNFAVWSLLDRVKYLSEKHFEVRKDRKINMDANGLEKTPPVKERAARQGGDEEMSRGKKHLTGRKTAH</sequence>